<dbReference type="Proteomes" id="UP000664835">
    <property type="component" value="Unassembled WGS sequence"/>
</dbReference>
<comment type="caution">
    <text evidence="3">The sequence shown here is derived from an EMBL/GenBank/DDBJ whole genome shotgun (WGS) entry which is preliminary data.</text>
</comment>
<dbReference type="PANTHER" id="PTHR37166">
    <property type="entry name" value="PROTEIN FLAG"/>
    <property type="match status" value="1"/>
</dbReference>
<keyword evidence="1" id="KW-0175">Coiled coil</keyword>
<gene>
    <name evidence="3" type="ORF">J3998_12455</name>
</gene>
<sequence>MADLNVMQAYQNSSDLSKLDRTSKSLREETQAADTEIRSNRTNDVQEASSQQVSSTQAKQQTIVDSQEVDALMENLNQQLQTLQNYLRFEKDDDSQKMVIFIKDSETDEIIRQIPAKELLEVSKNITKFLETHQTLNQAQSGSSSPIGLLTNQTA</sequence>
<evidence type="ECO:0000313" key="3">
    <source>
        <dbReference type="EMBL" id="MBO1928385.1"/>
    </source>
</evidence>
<reference evidence="3 4" key="1">
    <citation type="submission" date="2021-03" db="EMBL/GenBank/DDBJ databases">
        <title>Thiomicrorhabdus sp.nov.,novel sulfur-oxidizing bacteria isolated from coastal sediment.</title>
        <authorList>
            <person name="Liu X."/>
        </authorList>
    </citation>
    <scope>NUCLEOTIDE SEQUENCE [LARGE SCALE GENOMIC DNA]</scope>
    <source>
        <strain evidence="3 4">6S2-11</strain>
    </source>
</reference>
<feature type="region of interest" description="Disordered" evidence="2">
    <location>
        <begin position="1"/>
        <end position="61"/>
    </location>
</feature>
<keyword evidence="3" id="KW-0969">Cilium</keyword>
<dbReference type="InterPro" id="IPR005186">
    <property type="entry name" value="FlaG"/>
</dbReference>
<dbReference type="Gene3D" id="3.30.160.170">
    <property type="entry name" value="FlaG-like"/>
    <property type="match status" value="1"/>
</dbReference>
<dbReference type="Pfam" id="PF03646">
    <property type="entry name" value="FlaG"/>
    <property type="match status" value="1"/>
</dbReference>
<organism evidence="3 4">
    <name type="scientific">Thiomicrorhabdus marina</name>
    <dbReference type="NCBI Taxonomy" id="2818442"/>
    <lineage>
        <taxon>Bacteria</taxon>
        <taxon>Pseudomonadati</taxon>
        <taxon>Pseudomonadota</taxon>
        <taxon>Gammaproteobacteria</taxon>
        <taxon>Thiotrichales</taxon>
        <taxon>Piscirickettsiaceae</taxon>
        <taxon>Thiomicrorhabdus</taxon>
    </lineage>
</organism>
<dbReference type="PANTHER" id="PTHR37166:SF1">
    <property type="entry name" value="PROTEIN FLAG"/>
    <property type="match status" value="1"/>
</dbReference>
<dbReference type="InterPro" id="IPR035924">
    <property type="entry name" value="FlaG-like_sf"/>
</dbReference>
<evidence type="ECO:0000256" key="2">
    <source>
        <dbReference type="SAM" id="MobiDB-lite"/>
    </source>
</evidence>
<feature type="compositionally biased region" description="Polar residues" evidence="2">
    <location>
        <begin position="42"/>
        <end position="61"/>
    </location>
</feature>
<keyword evidence="3" id="KW-0966">Cell projection</keyword>
<dbReference type="SUPFAM" id="SSF160214">
    <property type="entry name" value="FlaG-like"/>
    <property type="match status" value="1"/>
</dbReference>
<evidence type="ECO:0000256" key="1">
    <source>
        <dbReference type="SAM" id="Coils"/>
    </source>
</evidence>
<keyword evidence="4" id="KW-1185">Reference proteome</keyword>
<dbReference type="EMBL" id="JAGETV010000039">
    <property type="protein sequence ID" value="MBO1928385.1"/>
    <property type="molecule type" value="Genomic_DNA"/>
</dbReference>
<feature type="coiled-coil region" evidence="1">
    <location>
        <begin position="66"/>
        <end position="93"/>
    </location>
</feature>
<keyword evidence="3" id="KW-0282">Flagellum</keyword>
<proteinExistence type="predicted"/>
<protein>
    <submittedName>
        <fullName evidence="3">Flagellar protein FlaG</fullName>
    </submittedName>
</protein>
<dbReference type="RefSeq" id="WP_208150999.1">
    <property type="nucleotide sequence ID" value="NZ_JAGETV010000039.1"/>
</dbReference>
<accession>A0ABS3Q7P9</accession>
<name>A0ABS3Q7P9_9GAMM</name>
<feature type="compositionally biased region" description="Basic and acidic residues" evidence="2">
    <location>
        <begin position="17"/>
        <end position="41"/>
    </location>
</feature>
<evidence type="ECO:0000313" key="4">
    <source>
        <dbReference type="Proteomes" id="UP000664835"/>
    </source>
</evidence>